<proteinExistence type="predicted"/>
<evidence type="ECO:0008006" key="3">
    <source>
        <dbReference type="Google" id="ProtNLM"/>
    </source>
</evidence>
<feature type="region of interest" description="Disordered" evidence="1">
    <location>
        <begin position="86"/>
        <end position="109"/>
    </location>
</feature>
<name>A0ABQ3WE08_9ACTN</name>
<organism evidence="2">
    <name type="scientific">Actinoplanes campanulatus</name>
    <dbReference type="NCBI Taxonomy" id="113559"/>
    <lineage>
        <taxon>Bacteria</taxon>
        <taxon>Bacillati</taxon>
        <taxon>Actinomycetota</taxon>
        <taxon>Actinomycetes</taxon>
        <taxon>Micromonosporales</taxon>
        <taxon>Micromonosporaceae</taxon>
        <taxon>Actinoplanes</taxon>
    </lineage>
</organism>
<gene>
    <name evidence="2" type="ORF">Aca07nite_25290</name>
</gene>
<evidence type="ECO:0000256" key="1">
    <source>
        <dbReference type="SAM" id="MobiDB-lite"/>
    </source>
</evidence>
<protein>
    <recommendedName>
        <fullName evidence="3">PknH-like extracellular domain-containing protein</fullName>
    </recommendedName>
</protein>
<dbReference type="EMBL" id="BOMF01000048">
    <property type="protein sequence ID" value="GID45254.1"/>
    <property type="molecule type" value="Genomic_DNA"/>
</dbReference>
<accession>A0ABQ3WE08</accession>
<reference evidence="2" key="1">
    <citation type="submission" date="2021-01" db="EMBL/GenBank/DDBJ databases">
        <title>Whole genome shotgun sequence of Actinoplanes capillaceus NBRC 16408.</title>
        <authorList>
            <person name="Komaki H."/>
            <person name="Tamura T."/>
        </authorList>
    </citation>
    <scope>NUCLEOTIDE SEQUENCE [LARGE SCALE GENOMIC DNA]</scope>
    <source>
        <strain evidence="2">NBRC 16408</strain>
    </source>
</reference>
<comment type="caution">
    <text evidence="2">The sequence shown here is derived from an EMBL/GenBank/DDBJ whole genome shotgun (WGS) entry which is preliminary data.</text>
</comment>
<sequence length="240" mass="25182">MGSRPGVWHYCRMLQTARPLRAVLGAACALVLAAGCSSSDDPDESLITATTMRGAFLQPAEIGPAWAAPQESASPQQMVSFCGGTSTPPQAPPGAEVVTSSAADEGEKGAQTLHQTALVFADEASAKAGQDLLRVVADQCPPSASVAAAQTADRNEPAYTETAEVRDLNEGAWSGFVIVRHKLYESEHPGTADTAVSVLRTRNVVLVGTYAIYRLENSTPSPGFEADWQRLVGSVVQRVG</sequence>
<evidence type="ECO:0000313" key="2">
    <source>
        <dbReference type="EMBL" id="GID45254.1"/>
    </source>
</evidence>